<evidence type="ECO:0000313" key="2">
    <source>
        <dbReference type="Proteomes" id="UP001162483"/>
    </source>
</evidence>
<name>A0ABN9BX40_9NEOB</name>
<reference evidence="1" key="1">
    <citation type="submission" date="2023-05" db="EMBL/GenBank/DDBJ databases">
        <authorList>
            <person name="Stuckert A."/>
        </authorList>
    </citation>
    <scope>NUCLEOTIDE SEQUENCE</scope>
</reference>
<sequence>SSTCHRRRVRASGCPIPLQPVPPPTAGCHRSSPYLIPSLSGLSPQLFIAGSPLSEPSQLGLQSGLPCRCGLSSELLPTPDMSLYCAPCSAVRSGLQAWPVLTVPVCRCGLSSELSALPAFYSLPSVSSKSQFI</sequence>
<comment type="caution">
    <text evidence="1">The sequence shown here is derived from an EMBL/GenBank/DDBJ whole genome shotgun (WGS) entry which is preliminary data.</text>
</comment>
<protein>
    <submittedName>
        <fullName evidence="1">Uncharacterized protein</fullName>
    </submittedName>
</protein>
<proteinExistence type="predicted"/>
<dbReference type="EMBL" id="CATNWA010006261">
    <property type="protein sequence ID" value="CAI9551761.1"/>
    <property type="molecule type" value="Genomic_DNA"/>
</dbReference>
<keyword evidence="2" id="KW-1185">Reference proteome</keyword>
<feature type="non-terminal residue" evidence="1">
    <location>
        <position position="1"/>
    </location>
</feature>
<organism evidence="1 2">
    <name type="scientific">Staurois parvus</name>
    <dbReference type="NCBI Taxonomy" id="386267"/>
    <lineage>
        <taxon>Eukaryota</taxon>
        <taxon>Metazoa</taxon>
        <taxon>Chordata</taxon>
        <taxon>Craniata</taxon>
        <taxon>Vertebrata</taxon>
        <taxon>Euteleostomi</taxon>
        <taxon>Amphibia</taxon>
        <taxon>Batrachia</taxon>
        <taxon>Anura</taxon>
        <taxon>Neobatrachia</taxon>
        <taxon>Ranoidea</taxon>
        <taxon>Ranidae</taxon>
        <taxon>Staurois</taxon>
    </lineage>
</organism>
<accession>A0ABN9BX40</accession>
<dbReference type="Proteomes" id="UP001162483">
    <property type="component" value="Unassembled WGS sequence"/>
</dbReference>
<gene>
    <name evidence="1" type="ORF">SPARVUS_LOCUS3788303</name>
</gene>
<evidence type="ECO:0000313" key="1">
    <source>
        <dbReference type="EMBL" id="CAI9551761.1"/>
    </source>
</evidence>